<reference evidence="11" key="1">
    <citation type="submission" date="2023-08" db="EMBL/GenBank/DDBJ databases">
        <authorList>
            <person name="Alioto T."/>
            <person name="Alioto T."/>
            <person name="Gomez Garrido J."/>
        </authorList>
    </citation>
    <scope>NUCLEOTIDE SEQUENCE</scope>
</reference>
<keyword evidence="12" id="KW-1185">Reference proteome</keyword>
<dbReference type="GO" id="GO:0060285">
    <property type="term" value="P:cilium-dependent cell motility"/>
    <property type="evidence" value="ECO:0007669"/>
    <property type="project" value="TreeGrafter"/>
</dbReference>
<dbReference type="FunFam" id="2.30.29.170:FF:000002">
    <property type="entry name" value="EF-hand domain (C-terminal) containing 1"/>
    <property type="match status" value="1"/>
</dbReference>
<dbReference type="PROSITE" id="PS51336">
    <property type="entry name" value="DM10"/>
    <property type="match status" value="3"/>
</dbReference>
<feature type="domain" description="EF-hand" evidence="9">
    <location>
        <begin position="617"/>
        <end position="652"/>
    </location>
</feature>
<feature type="domain" description="DM10" evidence="10">
    <location>
        <begin position="461"/>
        <end position="565"/>
    </location>
</feature>
<evidence type="ECO:0000256" key="8">
    <source>
        <dbReference type="SAM" id="MobiDB-lite"/>
    </source>
</evidence>
<organism evidence="11 12">
    <name type="scientific">Octopus vulgaris</name>
    <name type="common">Common octopus</name>
    <dbReference type="NCBI Taxonomy" id="6645"/>
    <lineage>
        <taxon>Eukaryota</taxon>
        <taxon>Metazoa</taxon>
        <taxon>Spiralia</taxon>
        <taxon>Lophotrochozoa</taxon>
        <taxon>Mollusca</taxon>
        <taxon>Cephalopoda</taxon>
        <taxon>Coleoidea</taxon>
        <taxon>Octopodiformes</taxon>
        <taxon>Octopoda</taxon>
        <taxon>Incirrata</taxon>
        <taxon>Octopodidae</taxon>
        <taxon>Octopus</taxon>
    </lineage>
</organism>
<dbReference type="GO" id="GO:0005930">
    <property type="term" value="C:axoneme"/>
    <property type="evidence" value="ECO:0007669"/>
    <property type="project" value="TreeGrafter"/>
</dbReference>
<dbReference type="InterPro" id="IPR006602">
    <property type="entry name" value="DM10_dom"/>
</dbReference>
<evidence type="ECO:0000313" key="11">
    <source>
        <dbReference type="EMBL" id="CAI9729134.1"/>
    </source>
</evidence>
<dbReference type="Pfam" id="PF13499">
    <property type="entry name" value="EF-hand_7"/>
    <property type="match status" value="1"/>
</dbReference>
<evidence type="ECO:0000256" key="4">
    <source>
        <dbReference type="ARBA" id="ARBA00022846"/>
    </source>
</evidence>
<dbReference type="FunFam" id="2.30.29.170:FF:000004">
    <property type="entry name" value="EF-hand domain containing 2"/>
    <property type="match status" value="1"/>
</dbReference>
<dbReference type="PANTHER" id="PTHR12086:SF9">
    <property type="entry name" value="EF-HAND DOMAIN-CONTAINING PROTEIN 1"/>
    <property type="match status" value="1"/>
</dbReference>
<dbReference type="EMBL" id="OX597823">
    <property type="protein sequence ID" value="CAI9729134.1"/>
    <property type="molecule type" value="Genomic_DNA"/>
</dbReference>
<keyword evidence="3" id="KW-0677">Repeat</keyword>
<dbReference type="InterPro" id="IPR040193">
    <property type="entry name" value="EFHC1/EFHC2/EFHB"/>
</dbReference>
<dbReference type="PANTHER" id="PTHR12086">
    <property type="entry name" value="EF-HAND DOMAIN C-TERMINAL CONTAINING PROTEIN"/>
    <property type="match status" value="1"/>
</dbReference>
<dbReference type="AlphaFoldDB" id="A0AA36B844"/>
<dbReference type="GO" id="GO:0043014">
    <property type="term" value="F:alpha-tubulin binding"/>
    <property type="evidence" value="ECO:0007669"/>
    <property type="project" value="TreeGrafter"/>
</dbReference>
<gene>
    <name evidence="11" type="ORF">OCTVUL_1B015182</name>
</gene>
<dbReference type="InterPro" id="IPR002048">
    <property type="entry name" value="EF_hand_dom"/>
</dbReference>
<sequence length="685" mass="79493">MEGLPFIPGNSFRDPTKTSFHRSQTLDYQNGYRIKKLVQRGIGGEILDKNQLNEQELQDLANFHTLQTYGEPKPAAPDPFIPAHVSLNNKVLRFYCFFKETVNESPQEFYRVRPCKIYYYIVDDTICVNEPPVDNSGIAQGPFLKRQQIPKNDQKDIWHWTDLNIGIDVTLFGRTFHIYDCDLFTRNFLESEGIEVNESEEVPVDPYIDNRRKANLQKTYIAPSEFDKLKQFLEMDRKVLRFYCIWDDSKNMFGEIKEYIVHYYLSDDTLEVREIHHENDGRDPFPVLIKRDKVPKNRCNVPSTYPAISMELTNHEVREYLTPPDFIIGKTINIYGRVFLVYDCDNFTKAYYNRHFGITDFTPLDVKHLLPKRSGPEPTTVTKTVPENYKKADKTLQSQTAAAANQPGMNLEETCERPERAHVPGMEDVTAPTKGVDVTDTTTRAPPQFAQTDNSYLSENEMVTLRFEAIMDSVMDENKGRRFIITYHPADQKIMVHEPPCRNSGIVTGKFLNLMKVPKPNSDPENPVYYGIHDFYIGAKIDLFEHRFIIINADLFVLKYMEAHKDQFPSSIIQSMKDNIKVSHKDFDDKVPFKRSPGDLCALVAKTITHMKSIGLTDRAEVFELFLKYDKDREGYLRAEHIQNICRKLHLPSDKDVVNEIVKMCTNDPEGRITLEQFRKFVESY</sequence>
<keyword evidence="4" id="KW-0282">Flagellum</keyword>
<dbReference type="SMART" id="SM00676">
    <property type="entry name" value="DM10"/>
    <property type="match status" value="3"/>
</dbReference>
<keyword evidence="5" id="KW-0969">Cilium</keyword>
<evidence type="ECO:0000256" key="7">
    <source>
        <dbReference type="ARBA" id="ARBA00023273"/>
    </source>
</evidence>
<dbReference type="InterPro" id="IPR011992">
    <property type="entry name" value="EF-hand-dom_pair"/>
</dbReference>
<evidence type="ECO:0000256" key="1">
    <source>
        <dbReference type="ARBA" id="ARBA00004611"/>
    </source>
</evidence>
<feature type="compositionally biased region" description="Polar residues" evidence="8">
    <location>
        <begin position="439"/>
        <end position="450"/>
    </location>
</feature>
<dbReference type="SUPFAM" id="SSF47473">
    <property type="entry name" value="EF-hand"/>
    <property type="match status" value="1"/>
</dbReference>
<feature type="region of interest" description="Disordered" evidence="8">
    <location>
        <begin position="1"/>
        <end position="20"/>
    </location>
</feature>
<comment type="subcellular location">
    <subcellularLocation>
        <location evidence="1">Cytoplasm</location>
        <location evidence="1">Cytoskeleton</location>
        <location evidence="1">Flagellum axoneme</location>
    </subcellularLocation>
</comment>
<name>A0AA36B844_OCTVU</name>
<evidence type="ECO:0000256" key="3">
    <source>
        <dbReference type="ARBA" id="ARBA00022737"/>
    </source>
</evidence>
<dbReference type="Pfam" id="PF06565">
    <property type="entry name" value="DM10_dom"/>
    <property type="match status" value="3"/>
</dbReference>
<keyword evidence="6" id="KW-0206">Cytoskeleton</keyword>
<keyword evidence="2" id="KW-0963">Cytoplasm</keyword>
<dbReference type="PROSITE" id="PS50222">
    <property type="entry name" value="EF_HAND_2"/>
    <property type="match status" value="1"/>
</dbReference>
<dbReference type="GO" id="GO:0072686">
    <property type="term" value="C:mitotic spindle"/>
    <property type="evidence" value="ECO:0007669"/>
    <property type="project" value="TreeGrafter"/>
</dbReference>
<dbReference type="GO" id="GO:0000281">
    <property type="term" value="P:mitotic cytokinesis"/>
    <property type="evidence" value="ECO:0007669"/>
    <property type="project" value="TreeGrafter"/>
</dbReference>
<evidence type="ECO:0000259" key="10">
    <source>
        <dbReference type="PROSITE" id="PS51336"/>
    </source>
</evidence>
<dbReference type="Proteomes" id="UP001162480">
    <property type="component" value="Chromosome 10"/>
</dbReference>
<dbReference type="FunFam" id="2.30.29.170:FF:000001">
    <property type="entry name" value="EF-hand domain containing 1"/>
    <property type="match status" value="1"/>
</dbReference>
<evidence type="ECO:0000256" key="6">
    <source>
        <dbReference type="ARBA" id="ARBA00023212"/>
    </source>
</evidence>
<feature type="domain" description="DM10" evidence="10">
    <location>
        <begin position="88"/>
        <end position="193"/>
    </location>
</feature>
<proteinExistence type="predicted"/>
<dbReference type="Gene3D" id="1.10.238.10">
    <property type="entry name" value="EF-hand"/>
    <property type="match status" value="1"/>
</dbReference>
<protein>
    <submittedName>
        <fullName evidence="11">EF-hand domain-containing protein 1-like</fullName>
    </submittedName>
</protein>
<feature type="region of interest" description="Disordered" evidence="8">
    <location>
        <begin position="426"/>
        <end position="450"/>
    </location>
</feature>
<evidence type="ECO:0000259" key="9">
    <source>
        <dbReference type="PROSITE" id="PS50222"/>
    </source>
</evidence>
<accession>A0AA36B844</accession>
<keyword evidence="7" id="KW-0966">Cell projection</keyword>
<dbReference type="GO" id="GO:0007052">
    <property type="term" value="P:mitotic spindle organization"/>
    <property type="evidence" value="ECO:0007669"/>
    <property type="project" value="TreeGrafter"/>
</dbReference>
<evidence type="ECO:0000256" key="2">
    <source>
        <dbReference type="ARBA" id="ARBA00022490"/>
    </source>
</evidence>
<feature type="domain" description="DM10" evidence="10">
    <location>
        <begin position="236"/>
        <end position="356"/>
    </location>
</feature>
<dbReference type="Gene3D" id="2.30.29.170">
    <property type="match status" value="3"/>
</dbReference>
<evidence type="ECO:0000256" key="5">
    <source>
        <dbReference type="ARBA" id="ARBA00023069"/>
    </source>
</evidence>
<dbReference type="GO" id="GO:0005509">
    <property type="term" value="F:calcium ion binding"/>
    <property type="evidence" value="ECO:0007669"/>
    <property type="project" value="InterPro"/>
</dbReference>
<evidence type="ECO:0000313" key="12">
    <source>
        <dbReference type="Proteomes" id="UP001162480"/>
    </source>
</evidence>